<dbReference type="GeneID" id="61064420"/>
<protein>
    <recommendedName>
        <fullName evidence="7">Periplasmic protein</fullName>
    </recommendedName>
</protein>
<evidence type="ECO:0008006" key="7">
    <source>
        <dbReference type="Google" id="ProtNLM"/>
    </source>
</evidence>
<evidence type="ECO:0000313" key="2">
    <source>
        <dbReference type="EMBL" id="EAI8858630.1"/>
    </source>
</evidence>
<evidence type="ECO:0000313" key="3">
    <source>
        <dbReference type="EMBL" id="EAK0453139.1"/>
    </source>
</evidence>
<dbReference type="AlphaFoldDB" id="A0A5L8LFJ7"/>
<name>A0A5L8LFJ7_CAMFE</name>
<accession>A0A5L8LFJ7</accession>
<evidence type="ECO:0000313" key="5">
    <source>
        <dbReference type="Proteomes" id="UP000535509"/>
    </source>
</evidence>
<dbReference type="EMBL" id="AABTCC010000004">
    <property type="protein sequence ID" value="EAI8858630.1"/>
    <property type="molecule type" value="Genomic_DNA"/>
</dbReference>
<dbReference type="EMBL" id="AACCXK010000008">
    <property type="protein sequence ID" value="EAK0453139.1"/>
    <property type="molecule type" value="Genomic_DNA"/>
</dbReference>
<keyword evidence="5" id="KW-1185">Reference proteome</keyword>
<evidence type="ECO:0000313" key="1">
    <source>
        <dbReference type="EMBL" id="EAI5408035.1"/>
    </source>
</evidence>
<evidence type="ECO:0000313" key="6">
    <source>
        <dbReference type="Proteomes" id="UP000557842"/>
    </source>
</evidence>
<proteinExistence type="predicted"/>
<gene>
    <name evidence="3" type="ORF">AAH17_05640</name>
    <name evidence="4" type="ORF">AAH24_06620</name>
    <name evidence="1" type="ORF">BVH53_04900</name>
    <name evidence="2" type="ORF">CX802_02030</name>
</gene>
<sequence>MRKPILFVLFCVSMIAGTLRIDNFESDLYSKSGANNMKKISMSLEFIARDENVNESAIYDSLNVVVGSFYAEDLMTSRGKESFKTTLIKYISKKYSLDIDEIYIISLKILNEIDIEKIIKAIKERDLCPTNNGAKNKTDNYNLNLNKDFGKDFGEN</sequence>
<dbReference type="EMBL" id="AABQDW010000007">
    <property type="protein sequence ID" value="EAI5408035.1"/>
    <property type="molecule type" value="Genomic_DNA"/>
</dbReference>
<dbReference type="EMBL" id="AACCXM010000005">
    <property type="protein sequence ID" value="EAK0469027.1"/>
    <property type="molecule type" value="Genomic_DNA"/>
</dbReference>
<dbReference type="OMA" id="IKERDLC"/>
<dbReference type="RefSeq" id="WP_002848970.1">
    <property type="nucleotide sequence ID" value="NZ_AABUZP020000044.1"/>
</dbReference>
<dbReference type="Proteomes" id="UP000557842">
    <property type="component" value="Unassembled WGS sequence"/>
</dbReference>
<reference evidence="4 6" key="1">
    <citation type="submission" date="2018-05" db="EMBL/GenBank/DDBJ databases">
        <authorList>
            <consortium name="PulseNet: The National Subtyping Network for Foodborne Disease Surveillance"/>
            <person name="Tarr C.L."/>
            <person name="Trees E."/>
            <person name="Katz L.S."/>
            <person name="Carleton-Romer H.A."/>
            <person name="Stroika S."/>
            <person name="Kucerova Z."/>
            <person name="Roache K.F."/>
            <person name="Sabol A.L."/>
            <person name="Besser J."/>
            <person name="Gerner-Smidt P."/>
        </authorList>
    </citation>
    <scope>NUCLEOTIDE SEQUENCE</scope>
    <source>
        <strain evidence="3">2014D-0197</strain>
        <strain evidence="1 6">2016D-0221</strain>
        <strain evidence="4">D4313</strain>
        <strain evidence="2 5">PNUSAC001503</strain>
    </source>
</reference>
<dbReference type="Proteomes" id="UP000535509">
    <property type="component" value="Unassembled WGS sequence"/>
</dbReference>
<evidence type="ECO:0000313" key="4">
    <source>
        <dbReference type="EMBL" id="EAK0469027.1"/>
    </source>
</evidence>
<organism evidence="4">
    <name type="scientific">Campylobacter fetus</name>
    <dbReference type="NCBI Taxonomy" id="196"/>
    <lineage>
        <taxon>Bacteria</taxon>
        <taxon>Pseudomonadati</taxon>
        <taxon>Campylobacterota</taxon>
        <taxon>Epsilonproteobacteria</taxon>
        <taxon>Campylobacterales</taxon>
        <taxon>Campylobacteraceae</taxon>
        <taxon>Campylobacter</taxon>
    </lineage>
</organism>
<comment type="caution">
    <text evidence="4">The sequence shown here is derived from an EMBL/GenBank/DDBJ whole genome shotgun (WGS) entry which is preliminary data.</text>
</comment>